<dbReference type="Pfam" id="PF08281">
    <property type="entry name" value="Sigma70_r4_2"/>
    <property type="match status" value="1"/>
</dbReference>
<evidence type="ECO:0000313" key="9">
    <source>
        <dbReference type="Proteomes" id="UP000665561"/>
    </source>
</evidence>
<keyword evidence="9" id="KW-1185">Reference proteome</keyword>
<gene>
    <name evidence="8" type="ORF">GT019_10500</name>
</gene>
<feature type="domain" description="RNA polymerase sigma factor 70 region 4 type 2" evidence="7">
    <location>
        <begin position="116"/>
        <end position="164"/>
    </location>
</feature>
<keyword evidence="2" id="KW-0805">Transcription regulation</keyword>
<dbReference type="SUPFAM" id="SSF88659">
    <property type="entry name" value="Sigma3 and sigma4 domains of RNA polymerase sigma factors"/>
    <property type="match status" value="1"/>
</dbReference>
<name>A0ABW9XNU8_9BACL</name>
<dbReference type="PANTHER" id="PTHR43133:SF8">
    <property type="entry name" value="RNA POLYMERASE SIGMA FACTOR HI_1459-RELATED"/>
    <property type="match status" value="1"/>
</dbReference>
<dbReference type="InterPro" id="IPR014284">
    <property type="entry name" value="RNA_pol_sigma-70_dom"/>
</dbReference>
<dbReference type="NCBIfam" id="TIGR02937">
    <property type="entry name" value="sigma70-ECF"/>
    <property type="match status" value="1"/>
</dbReference>
<organism evidence="8 9">
    <name type="scientific">Paenibacillus glycinis</name>
    <dbReference type="NCBI Taxonomy" id="2697035"/>
    <lineage>
        <taxon>Bacteria</taxon>
        <taxon>Bacillati</taxon>
        <taxon>Bacillota</taxon>
        <taxon>Bacilli</taxon>
        <taxon>Bacillales</taxon>
        <taxon>Paenibacillaceae</taxon>
        <taxon>Paenibacillus</taxon>
    </lineage>
</organism>
<feature type="domain" description="RNA polymerase sigma-70 region 2" evidence="6">
    <location>
        <begin position="16"/>
        <end position="84"/>
    </location>
</feature>
<dbReference type="Proteomes" id="UP000665561">
    <property type="component" value="Unassembled WGS sequence"/>
</dbReference>
<dbReference type="InterPro" id="IPR036388">
    <property type="entry name" value="WH-like_DNA-bd_sf"/>
</dbReference>
<dbReference type="Pfam" id="PF04542">
    <property type="entry name" value="Sigma70_r2"/>
    <property type="match status" value="1"/>
</dbReference>
<dbReference type="CDD" id="cd06171">
    <property type="entry name" value="Sigma70_r4"/>
    <property type="match status" value="1"/>
</dbReference>
<evidence type="ECO:0000256" key="2">
    <source>
        <dbReference type="ARBA" id="ARBA00023015"/>
    </source>
</evidence>
<evidence type="ECO:0000259" key="6">
    <source>
        <dbReference type="Pfam" id="PF04542"/>
    </source>
</evidence>
<evidence type="ECO:0000256" key="3">
    <source>
        <dbReference type="ARBA" id="ARBA00023082"/>
    </source>
</evidence>
<comment type="similarity">
    <text evidence="1">Belongs to the sigma-70 factor family. ECF subfamily.</text>
</comment>
<dbReference type="Gene3D" id="1.10.1740.10">
    <property type="match status" value="1"/>
</dbReference>
<evidence type="ECO:0000259" key="7">
    <source>
        <dbReference type="Pfam" id="PF08281"/>
    </source>
</evidence>
<evidence type="ECO:0000256" key="1">
    <source>
        <dbReference type="ARBA" id="ARBA00010641"/>
    </source>
</evidence>
<evidence type="ECO:0000256" key="4">
    <source>
        <dbReference type="ARBA" id="ARBA00023125"/>
    </source>
</evidence>
<dbReference type="InterPro" id="IPR013325">
    <property type="entry name" value="RNA_pol_sigma_r2"/>
</dbReference>
<proteinExistence type="inferred from homology"/>
<sequence>MLVKERCATDEAFDALYEQYHGLVYRIAYAFVKDDFLAQDIVQEVFIKIFAHLASVDGVNNKRAWVKAIARNKAIDYCRKQSRRLVLLTGQIERLAGPAEAAAEREGHPGADDAFAMLDKLEPKFRQPLLLLYVHGMSYNQIADAQNTTLGAVKTRIHRAKKKLRAMHPLDSDRA</sequence>
<dbReference type="InterPro" id="IPR007627">
    <property type="entry name" value="RNA_pol_sigma70_r2"/>
</dbReference>
<dbReference type="PANTHER" id="PTHR43133">
    <property type="entry name" value="RNA POLYMERASE ECF-TYPE SIGMA FACTO"/>
    <property type="match status" value="1"/>
</dbReference>
<dbReference type="EMBL" id="JAAAMV010000005">
    <property type="protein sequence ID" value="NBD24301.1"/>
    <property type="molecule type" value="Genomic_DNA"/>
</dbReference>
<accession>A0ABW9XNU8</accession>
<dbReference type="Gene3D" id="1.10.10.10">
    <property type="entry name" value="Winged helix-like DNA-binding domain superfamily/Winged helix DNA-binding domain"/>
    <property type="match status" value="1"/>
</dbReference>
<reference evidence="8 9" key="1">
    <citation type="submission" date="2020-01" db="EMBL/GenBank/DDBJ databases">
        <title>Paenibacillus soybeanensis sp. nov. isolated from the nodules of soybean (Glycine max(L.) Merr).</title>
        <authorList>
            <person name="Wang H."/>
        </authorList>
    </citation>
    <scope>NUCLEOTIDE SEQUENCE [LARGE SCALE GENOMIC DNA]</scope>
    <source>
        <strain evidence="8 9">T1</strain>
    </source>
</reference>
<dbReference type="InterPro" id="IPR013249">
    <property type="entry name" value="RNA_pol_sigma70_r4_t2"/>
</dbReference>
<keyword evidence="3" id="KW-0731">Sigma factor</keyword>
<dbReference type="SUPFAM" id="SSF88946">
    <property type="entry name" value="Sigma2 domain of RNA polymerase sigma factors"/>
    <property type="match status" value="1"/>
</dbReference>
<comment type="caution">
    <text evidence="8">The sequence shown here is derived from an EMBL/GenBank/DDBJ whole genome shotgun (WGS) entry which is preliminary data.</text>
</comment>
<evidence type="ECO:0000313" key="8">
    <source>
        <dbReference type="EMBL" id="NBD24301.1"/>
    </source>
</evidence>
<dbReference type="InterPro" id="IPR013324">
    <property type="entry name" value="RNA_pol_sigma_r3/r4-like"/>
</dbReference>
<keyword evidence="5" id="KW-0804">Transcription</keyword>
<dbReference type="RefSeq" id="WP_161743096.1">
    <property type="nucleotide sequence ID" value="NZ_JAAAMV010000005.1"/>
</dbReference>
<dbReference type="InterPro" id="IPR039425">
    <property type="entry name" value="RNA_pol_sigma-70-like"/>
</dbReference>
<keyword evidence="4" id="KW-0238">DNA-binding</keyword>
<protein>
    <submittedName>
        <fullName evidence="8">Sigma-70 family RNA polymerase sigma factor</fullName>
    </submittedName>
</protein>
<evidence type="ECO:0000256" key="5">
    <source>
        <dbReference type="ARBA" id="ARBA00023163"/>
    </source>
</evidence>